<accession>A0A2B7XW58</accession>
<feature type="compositionally biased region" description="Acidic residues" evidence="1">
    <location>
        <begin position="191"/>
        <end position="204"/>
    </location>
</feature>
<feature type="compositionally biased region" description="Low complexity" evidence="1">
    <location>
        <begin position="19"/>
        <end position="44"/>
    </location>
</feature>
<evidence type="ECO:0000313" key="2">
    <source>
        <dbReference type="EMBL" id="PGH13001.1"/>
    </source>
</evidence>
<feature type="region of interest" description="Disordered" evidence="1">
    <location>
        <begin position="148"/>
        <end position="308"/>
    </location>
</feature>
<feature type="region of interest" description="Disordered" evidence="1">
    <location>
        <begin position="1"/>
        <end position="47"/>
    </location>
</feature>
<organism evidence="2 3">
    <name type="scientific">Polytolypa hystricis (strain UAMH7299)</name>
    <dbReference type="NCBI Taxonomy" id="1447883"/>
    <lineage>
        <taxon>Eukaryota</taxon>
        <taxon>Fungi</taxon>
        <taxon>Dikarya</taxon>
        <taxon>Ascomycota</taxon>
        <taxon>Pezizomycotina</taxon>
        <taxon>Eurotiomycetes</taxon>
        <taxon>Eurotiomycetidae</taxon>
        <taxon>Onygenales</taxon>
        <taxon>Onygenales incertae sedis</taxon>
        <taxon>Polytolypa</taxon>
    </lineage>
</organism>
<sequence length="308" mass="34209">MPQQPESPRAASLVRRPPSEASSEPSDNGGPTATQPTGGTPGPTVSEDEAILAEYNAAIAANPDLAPVPRTQEEWEDFDRLLAENPELAASVPAKQKAFYKSKDKWECGHENDPMLTDIERDEGDDEILINDVKGICPDCMAKWGRLEGTATSSDAPPQDPPSYGEAWEGERAQNPSLAYQVQQQLRVDVDSESDYGDDDDDESPPNRPSGSIRRIKSGDTFKGSDDSESTGRTIFYDAKEYPSDNDDDDDHHGPRLQRRYNREGRDDQDDSPPSWRPIFRKDNPFDDDEDEEYGSVAVPPRNPNRRS</sequence>
<feature type="compositionally biased region" description="Polar residues" evidence="1">
    <location>
        <begin position="174"/>
        <end position="186"/>
    </location>
</feature>
<protein>
    <submittedName>
        <fullName evidence="2">Uncharacterized protein</fullName>
    </submittedName>
</protein>
<feature type="compositionally biased region" description="Basic and acidic residues" evidence="1">
    <location>
        <begin position="217"/>
        <end position="226"/>
    </location>
</feature>
<dbReference type="EMBL" id="PDNA01000109">
    <property type="protein sequence ID" value="PGH13001.1"/>
    <property type="molecule type" value="Genomic_DNA"/>
</dbReference>
<gene>
    <name evidence="2" type="ORF">AJ80_06485</name>
</gene>
<proteinExistence type="predicted"/>
<dbReference type="OrthoDB" id="4187608at2759"/>
<name>A0A2B7XW58_POLH7</name>
<comment type="caution">
    <text evidence="2">The sequence shown here is derived from an EMBL/GenBank/DDBJ whole genome shotgun (WGS) entry which is preliminary data.</text>
</comment>
<evidence type="ECO:0000313" key="3">
    <source>
        <dbReference type="Proteomes" id="UP000224634"/>
    </source>
</evidence>
<dbReference type="AlphaFoldDB" id="A0A2B7XW58"/>
<dbReference type="Proteomes" id="UP000224634">
    <property type="component" value="Unassembled WGS sequence"/>
</dbReference>
<reference evidence="2 3" key="1">
    <citation type="submission" date="2017-10" db="EMBL/GenBank/DDBJ databases">
        <title>Comparative genomics in systemic dimorphic fungi from Ajellomycetaceae.</title>
        <authorList>
            <person name="Munoz J.F."/>
            <person name="Mcewen J.G."/>
            <person name="Clay O.K."/>
            <person name="Cuomo C.A."/>
        </authorList>
    </citation>
    <scope>NUCLEOTIDE SEQUENCE [LARGE SCALE GENOMIC DNA]</scope>
    <source>
        <strain evidence="2 3">UAMH7299</strain>
    </source>
</reference>
<evidence type="ECO:0000256" key="1">
    <source>
        <dbReference type="SAM" id="MobiDB-lite"/>
    </source>
</evidence>
<keyword evidence="3" id="KW-1185">Reference proteome</keyword>